<protein>
    <recommendedName>
        <fullName evidence="3">FAD-binding PCMH-type domain-containing protein</fullName>
    </recommendedName>
</protein>
<keyword evidence="5" id="KW-1185">Reference proteome</keyword>
<comment type="caution">
    <text evidence="4">The sequence shown here is derived from an EMBL/GenBank/DDBJ whole genome shotgun (WGS) entry which is preliminary data.</text>
</comment>
<dbReference type="InterPro" id="IPR012951">
    <property type="entry name" value="BBE"/>
</dbReference>
<evidence type="ECO:0000256" key="2">
    <source>
        <dbReference type="ARBA" id="ARBA00023002"/>
    </source>
</evidence>
<accession>A0ABR3GAI0</accession>
<dbReference type="PANTHER" id="PTHR13878">
    <property type="entry name" value="GULONOLACTONE OXIDASE"/>
    <property type="match status" value="1"/>
</dbReference>
<comment type="similarity">
    <text evidence="1">Belongs to the oxygen-dependent FAD-linked oxidoreductase family.</text>
</comment>
<dbReference type="InterPro" id="IPR050432">
    <property type="entry name" value="FAD-linked_Oxidoreductases_BP"/>
</dbReference>
<dbReference type="PROSITE" id="PS51387">
    <property type="entry name" value="FAD_PCMH"/>
    <property type="match status" value="1"/>
</dbReference>
<dbReference type="Gene3D" id="3.40.462.20">
    <property type="match status" value="1"/>
</dbReference>
<reference evidence="4 5" key="1">
    <citation type="submission" date="2024-02" db="EMBL/GenBank/DDBJ databases">
        <title>Discinaceae phylogenomics.</title>
        <authorList>
            <person name="Dirks A.C."/>
            <person name="James T.Y."/>
        </authorList>
    </citation>
    <scope>NUCLEOTIDE SEQUENCE [LARGE SCALE GENOMIC DNA]</scope>
    <source>
        <strain evidence="4 5">ACD0624</strain>
    </source>
</reference>
<evidence type="ECO:0000313" key="4">
    <source>
        <dbReference type="EMBL" id="KAL0632697.1"/>
    </source>
</evidence>
<evidence type="ECO:0000259" key="3">
    <source>
        <dbReference type="PROSITE" id="PS51387"/>
    </source>
</evidence>
<feature type="domain" description="FAD-binding PCMH-type" evidence="3">
    <location>
        <begin position="112"/>
        <end position="313"/>
    </location>
</feature>
<dbReference type="SUPFAM" id="SSF56176">
    <property type="entry name" value="FAD-binding/transporter-associated domain-like"/>
    <property type="match status" value="1"/>
</dbReference>
<dbReference type="Proteomes" id="UP001447188">
    <property type="component" value="Unassembled WGS sequence"/>
</dbReference>
<dbReference type="Gene3D" id="3.30.465.10">
    <property type="match status" value="1"/>
</dbReference>
<sequence length="601" mass="65798">MYLNTWQFFLSLTPTLWSRHNSCKNLPGDIDWPSSQKWADLNRAVDDQLIHYVPTGAVCSNSSPHYDAKACAALLPVYWRQQFVDADPGLIRCFEYTNNTCDPSTDASASCTQGYYPEYVVNATKEAHVSAAVKFARDHDVRLNVKNTGHDFNGRSTARGSLSVWIANWRGLDWNDEFTTTCSPTKHTAVTVTGGVQWKEVYAEAAALDKVFVGGASGVSPIPPIHKPHTPNTNIQTVGVLGGYLQGGGHSPIGPMFGMAADNVLEFTVVLLTTGEVVKANACTNPSLFWALRGGGGGTFGIVTSVTLRTFPSVQNVVVGRLEINTVDPTADVTPWKNANAYFHSQLGRVSDAGVAGYYFTLNTYRMHFVHVMLNRTVAEMETAMLPLVNRVQKMADVQGSGFVVTYTSRTVPWQQYARAYTTEKEMDIGFGEPTSGGRDTIIGSRLIPRRAMEDDPAAYMDALMFALESSTAVLAHLVAGGQVARNKGLETSINPAWRTALAHVMLYHDLDNSIGLEARKAARLAMTAKVARLTSLAPESGAYTNECDVNQPDKATTFYGVNYPALYELKKRYDPQGLMWCSNCVGYSDWNEVDGRLCEA</sequence>
<proteinExistence type="inferred from homology"/>
<dbReference type="PANTHER" id="PTHR13878:SF91">
    <property type="entry name" value="FAD BINDING DOMAIN PROTEIN (AFU_ORTHOLOGUE AFUA_6G12070)-RELATED"/>
    <property type="match status" value="1"/>
</dbReference>
<dbReference type="InterPro" id="IPR016166">
    <property type="entry name" value="FAD-bd_PCMH"/>
</dbReference>
<dbReference type="Pfam" id="PF08031">
    <property type="entry name" value="BBE"/>
    <property type="match status" value="1"/>
</dbReference>
<evidence type="ECO:0000313" key="5">
    <source>
        <dbReference type="Proteomes" id="UP001447188"/>
    </source>
</evidence>
<gene>
    <name evidence="4" type="ORF">Q9L58_008418</name>
</gene>
<dbReference type="InterPro" id="IPR016169">
    <property type="entry name" value="FAD-bd_PCMH_sub2"/>
</dbReference>
<name>A0ABR3GAI0_9PEZI</name>
<dbReference type="InterPro" id="IPR036318">
    <property type="entry name" value="FAD-bd_PCMH-like_sf"/>
</dbReference>
<evidence type="ECO:0000256" key="1">
    <source>
        <dbReference type="ARBA" id="ARBA00005466"/>
    </source>
</evidence>
<organism evidence="4 5">
    <name type="scientific">Discina gigas</name>
    <dbReference type="NCBI Taxonomy" id="1032678"/>
    <lineage>
        <taxon>Eukaryota</taxon>
        <taxon>Fungi</taxon>
        <taxon>Dikarya</taxon>
        <taxon>Ascomycota</taxon>
        <taxon>Pezizomycotina</taxon>
        <taxon>Pezizomycetes</taxon>
        <taxon>Pezizales</taxon>
        <taxon>Discinaceae</taxon>
        <taxon>Discina</taxon>
    </lineage>
</organism>
<dbReference type="InterPro" id="IPR006094">
    <property type="entry name" value="Oxid_FAD_bind_N"/>
</dbReference>
<dbReference type="EMBL" id="JBBBZM010000156">
    <property type="protein sequence ID" value="KAL0632697.1"/>
    <property type="molecule type" value="Genomic_DNA"/>
</dbReference>
<dbReference type="Pfam" id="PF01565">
    <property type="entry name" value="FAD_binding_4"/>
    <property type="match status" value="1"/>
</dbReference>
<keyword evidence="2" id="KW-0560">Oxidoreductase</keyword>